<keyword evidence="3" id="KW-1185">Reference proteome</keyword>
<dbReference type="EMBL" id="JAAPAO010000771">
    <property type="protein sequence ID" value="KAF4653980.1"/>
    <property type="molecule type" value="Genomic_DNA"/>
</dbReference>
<organism evidence="2 3">
    <name type="scientific">Perkinsus chesapeaki</name>
    <name type="common">Clam parasite</name>
    <name type="synonym">Perkinsus andrewsi</name>
    <dbReference type="NCBI Taxonomy" id="330153"/>
    <lineage>
        <taxon>Eukaryota</taxon>
        <taxon>Sar</taxon>
        <taxon>Alveolata</taxon>
        <taxon>Perkinsozoa</taxon>
        <taxon>Perkinsea</taxon>
        <taxon>Perkinsida</taxon>
        <taxon>Perkinsidae</taxon>
        <taxon>Perkinsus</taxon>
    </lineage>
</organism>
<dbReference type="InterPro" id="IPR000626">
    <property type="entry name" value="Ubiquitin-like_dom"/>
</dbReference>
<comment type="caution">
    <text evidence="2">The sequence shown here is derived from an EMBL/GenBank/DDBJ whole genome shotgun (WGS) entry which is preliminary data.</text>
</comment>
<evidence type="ECO:0000259" key="1">
    <source>
        <dbReference type="PROSITE" id="PS50053"/>
    </source>
</evidence>
<accession>A0A7J6L3D3</accession>
<name>A0A7J6L3D3_PERCH</name>
<feature type="non-terminal residue" evidence="2">
    <location>
        <position position="143"/>
    </location>
</feature>
<evidence type="ECO:0000313" key="3">
    <source>
        <dbReference type="Proteomes" id="UP000591131"/>
    </source>
</evidence>
<protein>
    <recommendedName>
        <fullName evidence="1">Ubiquitin-like domain-containing protein</fullName>
    </recommendedName>
</protein>
<dbReference type="InterPro" id="IPR029071">
    <property type="entry name" value="Ubiquitin-like_domsf"/>
</dbReference>
<evidence type="ECO:0000313" key="2">
    <source>
        <dbReference type="EMBL" id="KAF4653980.1"/>
    </source>
</evidence>
<reference evidence="2 3" key="1">
    <citation type="submission" date="2020-04" db="EMBL/GenBank/DDBJ databases">
        <title>Perkinsus chesapeaki whole genome sequence.</title>
        <authorList>
            <person name="Bogema D.R."/>
        </authorList>
    </citation>
    <scope>NUCLEOTIDE SEQUENCE [LARGE SCALE GENOMIC DNA]</scope>
    <source>
        <strain evidence="2">ATCC PRA-425</strain>
    </source>
</reference>
<feature type="domain" description="Ubiquitin-like" evidence="1">
    <location>
        <begin position="66"/>
        <end position="143"/>
    </location>
</feature>
<dbReference type="SUPFAM" id="SSF54236">
    <property type="entry name" value="Ubiquitin-like"/>
    <property type="match status" value="1"/>
</dbReference>
<dbReference type="Proteomes" id="UP000591131">
    <property type="component" value="Unassembled WGS sequence"/>
</dbReference>
<gene>
    <name evidence="2" type="ORF">FOL47_010211</name>
</gene>
<dbReference type="PROSITE" id="PS50053">
    <property type="entry name" value="UBIQUITIN_2"/>
    <property type="match status" value="1"/>
</dbReference>
<sequence>MVDEKLPWSTVLYVQHTDNVGQLKKMLASNEGPLKQTVQVFVVEEELQNGRSMGCYNPNREPVIRLSTKLRALAVSLFVCVECRTYDIQVPHLATIGDIKFAAMKQALRLNGRYVWFDGEPLEDDATLSESGILNGSSLRFAS</sequence>
<proteinExistence type="predicted"/>
<dbReference type="AlphaFoldDB" id="A0A7J6L3D3"/>